<organism evidence="5 6">
    <name type="scientific">candidate division CPR2 bacterium GW2011_GWC2_39_10</name>
    <dbReference type="NCBI Taxonomy" id="1618345"/>
    <lineage>
        <taxon>Bacteria</taxon>
        <taxon>Bacteria division CPR2</taxon>
    </lineage>
</organism>
<dbReference type="EMBL" id="LBVV01000001">
    <property type="protein sequence ID" value="KKQ95423.1"/>
    <property type="molecule type" value="Genomic_DNA"/>
</dbReference>
<proteinExistence type="inferred from homology"/>
<dbReference type="AlphaFoldDB" id="A0A0G0LTZ9"/>
<dbReference type="Gene3D" id="3.20.110.20">
    <property type="match status" value="1"/>
</dbReference>
<name>A0A0G0LTZ9_UNCC2</name>
<dbReference type="GO" id="GO:0005975">
    <property type="term" value="P:carbohydrate metabolic process"/>
    <property type="evidence" value="ECO:0007669"/>
    <property type="project" value="InterPro"/>
</dbReference>
<reference evidence="5 6" key="1">
    <citation type="journal article" date="2015" name="Nature">
        <title>rRNA introns, odd ribosomes, and small enigmatic genomes across a large radiation of phyla.</title>
        <authorList>
            <person name="Brown C.T."/>
            <person name="Hug L.A."/>
            <person name="Thomas B.C."/>
            <person name="Sharon I."/>
            <person name="Castelle C.J."/>
            <person name="Singh A."/>
            <person name="Wilkins M.J."/>
            <person name="Williams K.H."/>
            <person name="Banfield J.F."/>
        </authorList>
    </citation>
    <scope>NUCLEOTIDE SEQUENCE [LARGE SCALE GENOMIC DNA]</scope>
</reference>
<gene>
    <name evidence="5" type="ORF">UT18_C0001G0010</name>
</gene>
<feature type="coiled-coil region" evidence="3">
    <location>
        <begin position="380"/>
        <end position="407"/>
    </location>
</feature>
<evidence type="ECO:0000259" key="4">
    <source>
        <dbReference type="Pfam" id="PF03065"/>
    </source>
</evidence>
<dbReference type="STRING" id="1618345.UT18_C0001G0010"/>
<dbReference type="Proteomes" id="UP000034207">
    <property type="component" value="Unassembled WGS sequence"/>
</dbReference>
<comment type="similarity">
    <text evidence="1">Belongs to the glycosyl hydrolase 57 family.</text>
</comment>
<evidence type="ECO:0000256" key="1">
    <source>
        <dbReference type="ARBA" id="ARBA00006821"/>
    </source>
</evidence>
<dbReference type="PANTHER" id="PTHR36306">
    <property type="entry name" value="ALPHA-AMYLASE-RELATED-RELATED"/>
    <property type="match status" value="1"/>
</dbReference>
<evidence type="ECO:0000256" key="2">
    <source>
        <dbReference type="ARBA" id="ARBA00023277"/>
    </source>
</evidence>
<evidence type="ECO:0000256" key="3">
    <source>
        <dbReference type="SAM" id="Coils"/>
    </source>
</evidence>
<dbReference type="Pfam" id="PF03065">
    <property type="entry name" value="Glyco_hydro_57"/>
    <property type="match status" value="1"/>
</dbReference>
<dbReference type="CDD" id="cd10795">
    <property type="entry name" value="GH57N_MJA1_like"/>
    <property type="match status" value="1"/>
</dbReference>
<keyword evidence="2" id="KW-0119">Carbohydrate metabolism</keyword>
<dbReference type="PATRIC" id="fig|1618345.3.peg.10"/>
<dbReference type="SUPFAM" id="SSF88713">
    <property type="entry name" value="Glycoside hydrolase/deacetylase"/>
    <property type="match status" value="1"/>
</dbReference>
<dbReference type="GO" id="GO:0003824">
    <property type="term" value="F:catalytic activity"/>
    <property type="evidence" value="ECO:0007669"/>
    <property type="project" value="InterPro"/>
</dbReference>
<dbReference type="InterPro" id="IPR004300">
    <property type="entry name" value="Glyco_hydro_57_N"/>
</dbReference>
<comment type="caution">
    <text evidence="5">The sequence shown here is derived from an EMBL/GenBank/DDBJ whole genome shotgun (WGS) entry which is preliminary data.</text>
</comment>
<dbReference type="InterPro" id="IPR011330">
    <property type="entry name" value="Glyco_hydro/deAcase_b/a-brl"/>
</dbReference>
<keyword evidence="3" id="KW-0175">Coiled coil</keyword>
<dbReference type="InterPro" id="IPR052046">
    <property type="entry name" value="GH57_Enzymes"/>
</dbReference>
<dbReference type="PANTHER" id="PTHR36306:SF1">
    <property type="entry name" value="ALPHA-AMYLASE-RELATED"/>
    <property type="match status" value="1"/>
</dbReference>
<evidence type="ECO:0000313" key="6">
    <source>
        <dbReference type="Proteomes" id="UP000034207"/>
    </source>
</evidence>
<sequence>MPSVCFYFHVHQPIRVKKFGVLDIGKNIDYFDDRHNKAILNKVATKCYIPANNLIYDLIKRHDGKFKVSYSITGTFLDQAKMWRPDLIESFQKLASTGQVEFLAETYYHSLTSLFSENEFYDQVEKHILTIQELFGQTPKVFRNTELVYYDYLAKLVSKFGFKAILAEGWDKILDWRSPNFVYETKDSHLKLLLKNYKLSDDIAFRFSNKAWEEWPLTSEKFANWIHAVNGNGQVVNLFMDYETLGEHQWEDTGIFDFLEKVPEQILKHPDMDFVTVGQEAERYPATDVVSMPSPVSWADTERDLSAWTGNAMQQSSLHSLYSLEEKIKKTKDSKLLEDWRKLQTSDNFYYMCTKWFNDGDVHKYFNAYDRPHDAYIYFSNILVDLIHRLEEKLEEAEAKVSGGLGKVMEEVQGAGI</sequence>
<feature type="domain" description="Glycoside hydrolase family 57 N-terminal" evidence="4">
    <location>
        <begin position="6"/>
        <end position="293"/>
    </location>
</feature>
<protein>
    <submittedName>
        <fullName evidence="5">Alpha-amylase</fullName>
    </submittedName>
</protein>
<evidence type="ECO:0000313" key="5">
    <source>
        <dbReference type="EMBL" id="KKQ95423.1"/>
    </source>
</evidence>
<accession>A0A0G0LTZ9</accession>